<protein>
    <submittedName>
        <fullName evidence="1">Uncharacterized protein</fullName>
    </submittedName>
</protein>
<gene>
    <name evidence="1" type="ORF">HMPREF1860_00941</name>
</gene>
<dbReference type="Proteomes" id="UP000070531">
    <property type="component" value="Unassembled WGS sequence"/>
</dbReference>
<proteinExistence type="predicted"/>
<dbReference type="PATRIC" id="fig|419005.5.peg.944"/>
<dbReference type="AlphaFoldDB" id="A0A134BEV4"/>
<reference evidence="1 2" key="1">
    <citation type="submission" date="2016-01" db="EMBL/GenBank/DDBJ databases">
        <authorList>
            <person name="Oliw E.H."/>
        </authorList>
    </citation>
    <scope>NUCLEOTIDE SEQUENCE [LARGE SCALE GENOMIC DNA]</scope>
    <source>
        <strain evidence="1 2">DNF00307</strain>
    </source>
</reference>
<organism evidence="1">
    <name type="scientific">Prevotella amnii</name>
    <dbReference type="NCBI Taxonomy" id="419005"/>
    <lineage>
        <taxon>Bacteria</taxon>
        <taxon>Pseudomonadati</taxon>
        <taxon>Bacteroidota</taxon>
        <taxon>Bacteroidia</taxon>
        <taxon>Bacteroidales</taxon>
        <taxon>Prevotellaceae</taxon>
        <taxon>Prevotella</taxon>
    </lineage>
</organism>
<evidence type="ECO:0000313" key="2">
    <source>
        <dbReference type="Proteomes" id="UP000070531"/>
    </source>
</evidence>
<comment type="caution">
    <text evidence="1">The sequence shown here is derived from an EMBL/GenBank/DDBJ whole genome shotgun (WGS) entry which is preliminary data.</text>
</comment>
<name>A0A134BEV4_9BACT</name>
<accession>A0A134BEV4</accession>
<evidence type="ECO:0000313" key="1">
    <source>
        <dbReference type="EMBL" id="KXB78439.1"/>
    </source>
</evidence>
<dbReference type="EMBL" id="LSDL01000043">
    <property type="protein sequence ID" value="KXB78439.1"/>
    <property type="molecule type" value="Genomic_DNA"/>
</dbReference>
<sequence length="82" mass="9213">MFSSLEDILSLHPPFQLSNKIVGSVLKMLFLHCIAALTVAPLPYSLDVCGLLILKHLRDVSDEIVISQWGENAYYQYFCIGL</sequence>